<accession>A0A1G7V877</accession>
<dbReference type="GO" id="GO:0046872">
    <property type="term" value="F:metal ion binding"/>
    <property type="evidence" value="ECO:0007669"/>
    <property type="project" value="UniProtKB-KW"/>
</dbReference>
<dbReference type="InterPro" id="IPR018524">
    <property type="entry name" value="DNA/RNA_endonuclease_AS"/>
</dbReference>
<dbReference type="Gene3D" id="3.40.570.10">
    <property type="entry name" value="Extracellular Endonuclease, subunit A"/>
    <property type="match status" value="1"/>
</dbReference>
<evidence type="ECO:0000256" key="5">
    <source>
        <dbReference type="ARBA" id="ARBA00022759"/>
    </source>
</evidence>
<feature type="binding site" evidence="9">
    <location>
        <position position="167"/>
    </location>
    <ligand>
        <name>Mg(2+)</name>
        <dbReference type="ChEBI" id="CHEBI:18420"/>
        <note>catalytic</note>
    </ligand>
</feature>
<feature type="chain" id="PRO_5011574621" description="Endonuclease" evidence="11">
    <location>
        <begin position="27"/>
        <end position="308"/>
    </location>
</feature>
<dbReference type="InterPro" id="IPR044925">
    <property type="entry name" value="His-Me_finger_sf"/>
</dbReference>
<dbReference type="EMBL" id="FNCQ01000005">
    <property type="protein sequence ID" value="SDG55986.1"/>
    <property type="molecule type" value="Genomic_DNA"/>
</dbReference>
<keyword evidence="3 10" id="KW-0540">Nuclease</keyword>
<proteinExistence type="inferred from homology"/>
<evidence type="ECO:0000256" key="8">
    <source>
        <dbReference type="PIRSR" id="PIRSR640255-1"/>
    </source>
</evidence>
<dbReference type="GO" id="GO:0003676">
    <property type="term" value="F:nucleic acid binding"/>
    <property type="evidence" value="ECO:0007669"/>
    <property type="project" value="InterPro"/>
</dbReference>
<evidence type="ECO:0000313" key="14">
    <source>
        <dbReference type="EMBL" id="SDG55986.1"/>
    </source>
</evidence>
<dbReference type="RefSeq" id="WP_091816262.1">
    <property type="nucleotide sequence ID" value="NZ_FNCQ01000005.1"/>
</dbReference>
<feature type="active site" description="Proton acceptor" evidence="8">
    <location>
        <position position="136"/>
    </location>
</feature>
<dbReference type="AlphaFoldDB" id="A0A1G7V877"/>
<feature type="signal peptide" evidence="11">
    <location>
        <begin position="1"/>
        <end position="26"/>
    </location>
</feature>
<dbReference type="InterPro" id="IPR001604">
    <property type="entry name" value="Endo_G_ENPP1-like_dom"/>
</dbReference>
<evidence type="ECO:0000256" key="1">
    <source>
        <dbReference type="ARBA" id="ARBA00001946"/>
    </source>
</evidence>
<dbReference type="Pfam" id="PF01223">
    <property type="entry name" value="Endonuclease_NS"/>
    <property type="match status" value="1"/>
</dbReference>
<evidence type="ECO:0000256" key="6">
    <source>
        <dbReference type="ARBA" id="ARBA00022801"/>
    </source>
</evidence>
<evidence type="ECO:0000313" key="15">
    <source>
        <dbReference type="Proteomes" id="UP000198779"/>
    </source>
</evidence>
<comment type="similarity">
    <text evidence="2 10">Belongs to the DNA/RNA non-specific endonuclease family.</text>
</comment>
<dbReference type="InterPro" id="IPR040255">
    <property type="entry name" value="Non-specific_endonuclease"/>
</dbReference>
<feature type="domain" description="ENPP1-3/EXOG-like endonuclease/phosphodiesterase" evidence="12">
    <location>
        <begin position="73"/>
        <end position="292"/>
    </location>
</feature>
<evidence type="ECO:0000256" key="7">
    <source>
        <dbReference type="ARBA" id="ARBA00022842"/>
    </source>
</evidence>
<name>A0A1G7V877_9BACT</name>
<evidence type="ECO:0000259" key="12">
    <source>
        <dbReference type="SMART" id="SM00477"/>
    </source>
</evidence>
<reference evidence="15" key="1">
    <citation type="submission" date="2016-10" db="EMBL/GenBank/DDBJ databases">
        <authorList>
            <person name="Varghese N."/>
            <person name="Submissions S."/>
        </authorList>
    </citation>
    <scope>NUCLEOTIDE SEQUENCE [LARGE SCALE GENOMIC DNA]</scope>
    <source>
        <strain evidence="15">BP1-148</strain>
    </source>
</reference>
<evidence type="ECO:0000256" key="10">
    <source>
        <dbReference type="RuleBase" id="RU366055"/>
    </source>
</evidence>
<feature type="domain" description="DNA/RNA non-specific endonuclease/pyrophosphatase/phosphodiesterase" evidence="13">
    <location>
        <begin position="72"/>
        <end position="292"/>
    </location>
</feature>
<evidence type="ECO:0000256" key="2">
    <source>
        <dbReference type="ARBA" id="ARBA00010052"/>
    </source>
</evidence>
<organism evidence="14 15">
    <name type="scientific">Prevotella communis</name>
    <dbReference type="NCBI Taxonomy" id="2913614"/>
    <lineage>
        <taxon>Bacteria</taxon>
        <taxon>Pseudomonadati</taxon>
        <taxon>Bacteroidota</taxon>
        <taxon>Bacteroidia</taxon>
        <taxon>Bacteroidales</taxon>
        <taxon>Prevotellaceae</taxon>
        <taxon>Prevotella</taxon>
    </lineage>
</organism>
<dbReference type="GO" id="GO:0004519">
    <property type="term" value="F:endonuclease activity"/>
    <property type="evidence" value="ECO:0007669"/>
    <property type="project" value="UniProtKB-UniRule"/>
</dbReference>
<dbReference type="PANTHER" id="PTHR13966">
    <property type="entry name" value="ENDONUCLEASE RELATED"/>
    <property type="match status" value="1"/>
</dbReference>
<comment type="cofactor">
    <cofactor evidence="1 10">
        <name>Mg(2+)</name>
        <dbReference type="ChEBI" id="CHEBI:18420"/>
    </cofactor>
</comment>
<dbReference type="PROSITE" id="PS51257">
    <property type="entry name" value="PROKAR_LIPOPROTEIN"/>
    <property type="match status" value="1"/>
</dbReference>
<keyword evidence="4 9" id="KW-0479">Metal-binding</keyword>
<dbReference type="PANTHER" id="PTHR13966:SF5">
    <property type="entry name" value="ENDONUCLEASE G, MITOCHONDRIAL"/>
    <property type="match status" value="1"/>
</dbReference>
<dbReference type="InterPro" id="IPR044929">
    <property type="entry name" value="DNA/RNA_non-sp_Endonuclease_sf"/>
</dbReference>
<gene>
    <name evidence="14" type="ORF">SAMN04487901_105138</name>
</gene>
<dbReference type="SMART" id="SM00892">
    <property type="entry name" value="Endonuclease_NS"/>
    <property type="match status" value="1"/>
</dbReference>
<evidence type="ECO:0000256" key="4">
    <source>
        <dbReference type="ARBA" id="ARBA00022723"/>
    </source>
</evidence>
<keyword evidence="15" id="KW-1185">Reference proteome</keyword>
<dbReference type="STRING" id="645274.SAMN04487901_105138"/>
<evidence type="ECO:0000256" key="3">
    <source>
        <dbReference type="ARBA" id="ARBA00022722"/>
    </source>
</evidence>
<dbReference type="GO" id="GO:0016787">
    <property type="term" value="F:hydrolase activity"/>
    <property type="evidence" value="ECO:0007669"/>
    <property type="project" value="UniProtKB-KW"/>
</dbReference>
<protein>
    <recommendedName>
        <fullName evidence="10">Endonuclease</fullName>
        <ecNumber evidence="10">3.1.30.-</ecNumber>
    </recommendedName>
</protein>
<keyword evidence="7" id="KW-0460">Magnesium</keyword>
<evidence type="ECO:0000256" key="9">
    <source>
        <dbReference type="PIRSR" id="PIRSR640255-2"/>
    </source>
</evidence>
<keyword evidence="6 10" id="KW-0378">Hydrolase</keyword>
<sequence length="308" mass="34921">MTTLKTLSLKLTLFLSVCLIATSCSDDDDSKVYDLTNSNQNATNIVKEASRLEMPHLKNGCIVLVHSTTHKEGVNFIVEWDADKKAQRWTAYRIHKGQTGSMNGSNTFTEDPDLPSYARVSDSYSYFRGSGFDRGHICASADRTYSTEANRQTYYYTNMQPQYHMFNAGPRLSNGDQDWSKQSPWLRLEGKVRNWGKNCDTLYVVKGGTIDDDKLLKNNSYPQGKIKGQLPIPKYFFVALLMKTKTTYQAIGFWLEHDNIDHSGDELSKYAMSIDNLEALTGIDFFCNLPDATENEVEKSFATIKWGL</sequence>
<dbReference type="PROSITE" id="PS01070">
    <property type="entry name" value="NUCLEASE_NON_SPEC"/>
    <property type="match status" value="1"/>
</dbReference>
<keyword evidence="5 10" id="KW-0255">Endonuclease</keyword>
<dbReference type="InterPro" id="IPR020821">
    <property type="entry name" value="ENPP1-3/EXOG-like_nuc-like"/>
</dbReference>
<evidence type="ECO:0000256" key="11">
    <source>
        <dbReference type="SAM" id="SignalP"/>
    </source>
</evidence>
<dbReference type="Proteomes" id="UP000198779">
    <property type="component" value="Unassembled WGS sequence"/>
</dbReference>
<evidence type="ECO:0000259" key="13">
    <source>
        <dbReference type="SMART" id="SM00892"/>
    </source>
</evidence>
<dbReference type="EC" id="3.1.30.-" evidence="10"/>
<keyword evidence="11" id="KW-0732">Signal</keyword>
<dbReference type="SUPFAM" id="SSF54060">
    <property type="entry name" value="His-Me finger endonucleases"/>
    <property type="match status" value="1"/>
</dbReference>
<dbReference type="SMART" id="SM00477">
    <property type="entry name" value="NUC"/>
    <property type="match status" value="1"/>
</dbReference>